<dbReference type="Pfam" id="PF07722">
    <property type="entry name" value="Peptidase_C26"/>
    <property type="match status" value="1"/>
</dbReference>
<accession>A0A073IPY9</accession>
<dbReference type="STRING" id="2754.EH55_08140"/>
<evidence type="ECO:0000313" key="2">
    <source>
        <dbReference type="Proteomes" id="UP000027665"/>
    </source>
</evidence>
<gene>
    <name evidence="1" type="ORF">EH55_08140</name>
</gene>
<keyword evidence="2" id="KW-1185">Reference proteome</keyword>
<dbReference type="GO" id="GO:0006598">
    <property type="term" value="P:polyamine catabolic process"/>
    <property type="evidence" value="ECO:0007669"/>
    <property type="project" value="TreeGrafter"/>
</dbReference>
<protein>
    <submittedName>
        <fullName evidence="1">Uncharacterized protein</fullName>
    </submittedName>
</protein>
<dbReference type="AlphaFoldDB" id="A0A073IPY9"/>
<dbReference type="Gene3D" id="3.40.50.880">
    <property type="match status" value="1"/>
</dbReference>
<dbReference type="Proteomes" id="UP000027665">
    <property type="component" value="Unassembled WGS sequence"/>
</dbReference>
<comment type="caution">
    <text evidence="1">The sequence shown here is derived from an EMBL/GenBank/DDBJ whole genome shotgun (WGS) entry which is preliminary data.</text>
</comment>
<dbReference type="InterPro" id="IPR011697">
    <property type="entry name" value="Peptidase_C26"/>
</dbReference>
<dbReference type="PROSITE" id="PS51273">
    <property type="entry name" value="GATASE_TYPE_1"/>
    <property type="match status" value="1"/>
</dbReference>
<dbReference type="eggNOG" id="COG2071">
    <property type="taxonomic scope" value="Bacteria"/>
</dbReference>
<dbReference type="GO" id="GO:0033969">
    <property type="term" value="F:gamma-glutamyl-gamma-aminobutyrate hydrolase activity"/>
    <property type="evidence" value="ECO:0007669"/>
    <property type="project" value="TreeGrafter"/>
</dbReference>
<proteinExistence type="predicted"/>
<dbReference type="GO" id="GO:0005829">
    <property type="term" value="C:cytosol"/>
    <property type="evidence" value="ECO:0007669"/>
    <property type="project" value="TreeGrafter"/>
</dbReference>
<name>A0A073IPY9_9BACT</name>
<dbReference type="SUPFAM" id="SSF52317">
    <property type="entry name" value="Class I glutamine amidotransferase-like"/>
    <property type="match status" value="1"/>
</dbReference>
<organism evidence="1 2">
    <name type="scientific">Synergistes jonesii</name>
    <dbReference type="NCBI Taxonomy" id="2754"/>
    <lineage>
        <taxon>Bacteria</taxon>
        <taxon>Thermotogati</taxon>
        <taxon>Synergistota</taxon>
        <taxon>Synergistia</taxon>
        <taxon>Synergistales</taxon>
        <taxon>Synergistaceae</taxon>
        <taxon>Synergistes</taxon>
    </lineage>
</organism>
<dbReference type="PANTHER" id="PTHR43235">
    <property type="entry name" value="GLUTAMINE AMIDOTRANSFERASE PB2B2.05-RELATED"/>
    <property type="match status" value="1"/>
</dbReference>
<reference evidence="1 2" key="1">
    <citation type="submission" date="2014-04" db="EMBL/GenBank/DDBJ databases">
        <title>Draft Genome Sequence of Synergistes jonesii.</title>
        <authorList>
            <person name="Coil D.A."/>
            <person name="Eisen J.A."/>
            <person name="Holland-Moritz H.E."/>
        </authorList>
    </citation>
    <scope>NUCLEOTIDE SEQUENCE [LARGE SCALE GENOMIC DNA]</scope>
    <source>
        <strain evidence="1 2">78-1</strain>
    </source>
</reference>
<dbReference type="InterPro" id="IPR029062">
    <property type="entry name" value="Class_I_gatase-like"/>
</dbReference>
<evidence type="ECO:0000313" key="1">
    <source>
        <dbReference type="EMBL" id="KEJ91635.1"/>
    </source>
</evidence>
<dbReference type="PANTHER" id="PTHR43235:SF1">
    <property type="entry name" value="GLUTAMINE AMIDOTRANSFERASE PB2B2.05-RELATED"/>
    <property type="match status" value="1"/>
</dbReference>
<sequence length="204" mass="21591">MRAAGGVPALLSASDGEAEISSLLERFDAFLFSGGSDITPSFYGEGDCGSVAPDAERDAFELPLCRAVLAADKPVLGICRGCQMLNAAAGGTLIQHLPDVDEKFALHRRPDVMKGYVHDVRLLRPELFAGRSGVMSVNSMHHQAVGRLGEGVEAAAEAEGGVVEAIFFPSKKFALGVQWHPECLAGCDPVQRAIFAALVARARK</sequence>
<dbReference type="EMBL" id="JMKI01000038">
    <property type="protein sequence ID" value="KEJ91635.1"/>
    <property type="molecule type" value="Genomic_DNA"/>
</dbReference>
<dbReference type="PATRIC" id="fig|2754.20.peg.1719"/>
<dbReference type="InterPro" id="IPR044668">
    <property type="entry name" value="PuuD-like"/>
</dbReference>